<keyword evidence="3" id="KW-0378">Hydrolase</keyword>
<evidence type="ECO:0000313" key="13">
    <source>
        <dbReference type="Proteomes" id="UP001144204"/>
    </source>
</evidence>
<sequence length="356" mass="39266">MRNKRLNMIVIGLIVICVGIIGVLHFHSSSHQNAKAPVSRQGVKQSYLYDDKGTINTVSNGNKMRRQLDGSKDAKEVVALDADTNKVIYEKNAKQNTKIASLAKLMTLYLVAKKVHHLHNNWNQRIDVTNPNLRRMSHNSEFNGGFKFKANSYTVRQLYQAAIVGSSDSSTIALGEWVAGSDKQFIQDMNTQAKLWHLNAHFVSASGLENDDLAKYGFKITGKNKTGNEVSALATAVISRNILKDHPDILKDASQSSEKVAGQILVNVNPLLKNGSLADLVDGLNVDGLKTGFTDSAGLCFVGTAHPKGKHRIILVVLNDQKIFTNSAKMLKELYRNNPQQTKPKAVKQHKVKMAK</sequence>
<reference evidence="12" key="1">
    <citation type="submission" date="2022-07" db="EMBL/GenBank/DDBJ databases">
        <authorList>
            <person name="Kouya T."/>
            <person name="Ishiyama Y."/>
        </authorList>
    </citation>
    <scope>NUCLEOTIDE SEQUENCE</scope>
    <source>
        <strain evidence="12">WR16-4</strain>
    </source>
</reference>
<dbReference type="Gene3D" id="3.40.710.10">
    <property type="entry name" value="DD-peptidase/beta-lactamase superfamily"/>
    <property type="match status" value="1"/>
</dbReference>
<dbReference type="Pfam" id="PF00768">
    <property type="entry name" value="Peptidase_S11"/>
    <property type="match status" value="1"/>
</dbReference>
<evidence type="ECO:0000256" key="5">
    <source>
        <dbReference type="ARBA" id="ARBA00022984"/>
    </source>
</evidence>
<evidence type="ECO:0000256" key="8">
    <source>
        <dbReference type="PIRSR" id="PIRSR618044-2"/>
    </source>
</evidence>
<keyword evidence="13" id="KW-1185">Reference proteome</keyword>
<name>A0A9W6AZP7_9LACO</name>
<dbReference type="GO" id="GO:0008360">
    <property type="term" value="P:regulation of cell shape"/>
    <property type="evidence" value="ECO:0007669"/>
    <property type="project" value="UniProtKB-KW"/>
</dbReference>
<feature type="transmembrane region" description="Helical" evidence="10">
    <location>
        <begin position="7"/>
        <end position="26"/>
    </location>
</feature>
<evidence type="ECO:0000256" key="2">
    <source>
        <dbReference type="ARBA" id="ARBA00022729"/>
    </source>
</evidence>
<keyword evidence="2" id="KW-0732">Signal</keyword>
<dbReference type="PANTHER" id="PTHR21581:SF11">
    <property type="entry name" value="D-ALANYL-D-ALANINE CARBOXYPEPTIDASE DACA"/>
    <property type="match status" value="1"/>
</dbReference>
<dbReference type="AlphaFoldDB" id="A0A9W6AZP7"/>
<dbReference type="RefSeq" id="WP_286135828.1">
    <property type="nucleotide sequence ID" value="NZ_BRPL01000002.1"/>
</dbReference>
<dbReference type="InterPro" id="IPR001967">
    <property type="entry name" value="Peptidase_S11_N"/>
</dbReference>
<evidence type="ECO:0000313" key="12">
    <source>
        <dbReference type="EMBL" id="GLB46367.1"/>
    </source>
</evidence>
<evidence type="ECO:0000256" key="3">
    <source>
        <dbReference type="ARBA" id="ARBA00022801"/>
    </source>
</evidence>
<keyword evidence="10" id="KW-0812">Transmembrane</keyword>
<dbReference type="GO" id="GO:0071555">
    <property type="term" value="P:cell wall organization"/>
    <property type="evidence" value="ECO:0007669"/>
    <property type="project" value="UniProtKB-KW"/>
</dbReference>
<dbReference type="InterPro" id="IPR018044">
    <property type="entry name" value="Peptidase_S11"/>
</dbReference>
<organism evidence="12 13">
    <name type="scientific">Philodulcilactobacillus myokoensis</name>
    <dbReference type="NCBI Taxonomy" id="2929573"/>
    <lineage>
        <taxon>Bacteria</taxon>
        <taxon>Bacillati</taxon>
        <taxon>Bacillota</taxon>
        <taxon>Bacilli</taxon>
        <taxon>Lactobacillales</taxon>
        <taxon>Lactobacillaceae</taxon>
        <taxon>Philodulcilactobacillus</taxon>
    </lineage>
</organism>
<evidence type="ECO:0000256" key="9">
    <source>
        <dbReference type="RuleBase" id="RU004016"/>
    </source>
</evidence>
<dbReference type="SUPFAM" id="SSF56601">
    <property type="entry name" value="beta-lactamase/transpeptidase-like"/>
    <property type="match status" value="1"/>
</dbReference>
<proteinExistence type="inferred from homology"/>
<evidence type="ECO:0000256" key="10">
    <source>
        <dbReference type="SAM" id="Phobius"/>
    </source>
</evidence>
<keyword evidence="5" id="KW-0573">Peptidoglycan synthesis</keyword>
<dbReference type="GO" id="GO:0006508">
    <property type="term" value="P:proteolysis"/>
    <property type="evidence" value="ECO:0007669"/>
    <property type="project" value="InterPro"/>
</dbReference>
<gene>
    <name evidence="12" type="ORF">WR164_03460</name>
</gene>
<dbReference type="GO" id="GO:0009002">
    <property type="term" value="F:serine-type D-Ala-D-Ala carboxypeptidase activity"/>
    <property type="evidence" value="ECO:0007669"/>
    <property type="project" value="InterPro"/>
</dbReference>
<feature type="active site" description="Acyl-ester intermediate" evidence="7">
    <location>
        <position position="101"/>
    </location>
</feature>
<comment type="caution">
    <text evidence="12">The sequence shown here is derived from an EMBL/GenBank/DDBJ whole genome shotgun (WGS) entry which is preliminary data.</text>
</comment>
<protein>
    <recommendedName>
        <fullName evidence="11">Peptidase S11 D-alanyl-D-alanine carboxypeptidase A N-terminal domain-containing protein</fullName>
    </recommendedName>
</protein>
<keyword evidence="4" id="KW-0133">Cell shape</keyword>
<feature type="active site" description="Proton acceptor" evidence="7">
    <location>
        <position position="104"/>
    </location>
</feature>
<keyword evidence="10" id="KW-1133">Transmembrane helix</keyword>
<dbReference type="PANTHER" id="PTHR21581">
    <property type="entry name" value="D-ALANYL-D-ALANINE CARBOXYPEPTIDASE"/>
    <property type="match status" value="1"/>
</dbReference>
<evidence type="ECO:0000259" key="11">
    <source>
        <dbReference type="Pfam" id="PF00768"/>
    </source>
</evidence>
<comment type="similarity">
    <text evidence="1 9">Belongs to the peptidase S11 family.</text>
</comment>
<evidence type="ECO:0000256" key="7">
    <source>
        <dbReference type="PIRSR" id="PIRSR618044-1"/>
    </source>
</evidence>
<dbReference type="InterPro" id="IPR012338">
    <property type="entry name" value="Beta-lactam/transpept-like"/>
</dbReference>
<feature type="domain" description="Peptidase S11 D-alanyl-D-alanine carboxypeptidase A N-terminal" evidence="11">
    <location>
        <begin position="71"/>
        <end position="321"/>
    </location>
</feature>
<feature type="active site" evidence="7">
    <location>
        <position position="166"/>
    </location>
</feature>
<dbReference type="PRINTS" id="PR00725">
    <property type="entry name" value="DADACBPTASE1"/>
</dbReference>
<feature type="binding site" evidence="8">
    <location>
        <position position="290"/>
    </location>
    <ligand>
        <name>substrate</name>
    </ligand>
</feature>
<accession>A0A9W6AZP7</accession>
<dbReference type="Proteomes" id="UP001144204">
    <property type="component" value="Unassembled WGS sequence"/>
</dbReference>
<evidence type="ECO:0000256" key="1">
    <source>
        <dbReference type="ARBA" id="ARBA00007164"/>
    </source>
</evidence>
<evidence type="ECO:0000256" key="6">
    <source>
        <dbReference type="ARBA" id="ARBA00023316"/>
    </source>
</evidence>
<evidence type="ECO:0000256" key="4">
    <source>
        <dbReference type="ARBA" id="ARBA00022960"/>
    </source>
</evidence>
<dbReference type="EMBL" id="BRPL01000002">
    <property type="protein sequence ID" value="GLB46367.1"/>
    <property type="molecule type" value="Genomic_DNA"/>
</dbReference>
<dbReference type="GO" id="GO:0009252">
    <property type="term" value="P:peptidoglycan biosynthetic process"/>
    <property type="evidence" value="ECO:0007669"/>
    <property type="project" value="UniProtKB-KW"/>
</dbReference>
<keyword evidence="6" id="KW-0961">Cell wall biogenesis/degradation</keyword>
<keyword evidence="10" id="KW-0472">Membrane</keyword>
<reference evidence="12" key="2">
    <citation type="journal article" date="2023" name="PLoS ONE">
        <title>Philodulcilactobacillus myokoensis gen. nov., sp. nov., a fructophilic, acidophilic, and agar-phobic lactic acid bacterium isolated from fermented vegetable extracts.</title>
        <authorList>
            <person name="Kouya T."/>
            <person name="Ishiyama Y."/>
            <person name="Ohashi S."/>
            <person name="Kumakubo R."/>
            <person name="Yamazaki T."/>
            <person name="Otaki T."/>
        </authorList>
    </citation>
    <scope>NUCLEOTIDE SEQUENCE</scope>
    <source>
        <strain evidence="12">WR16-4</strain>
    </source>
</reference>